<accession>A0A022RK71</accession>
<evidence type="ECO:0000259" key="11">
    <source>
        <dbReference type="Pfam" id="PF00931"/>
    </source>
</evidence>
<reference evidence="14 15" key="1">
    <citation type="journal article" date="2013" name="Proc. Natl. Acad. Sci. U.S.A.">
        <title>Fine-scale variation in meiotic recombination in Mimulus inferred from population shotgun sequencing.</title>
        <authorList>
            <person name="Hellsten U."/>
            <person name="Wright K.M."/>
            <person name="Jenkins J."/>
            <person name="Shu S."/>
            <person name="Yuan Y."/>
            <person name="Wessler S.R."/>
            <person name="Schmutz J."/>
            <person name="Willis J.H."/>
            <person name="Rokhsar D.S."/>
        </authorList>
    </citation>
    <scope>NUCLEOTIDE SEQUENCE [LARGE SCALE GENOMIC DNA]</scope>
    <source>
        <strain evidence="15">cv. DUN x IM62</strain>
    </source>
</reference>
<feature type="non-terminal residue" evidence="14">
    <location>
        <position position="834"/>
    </location>
</feature>
<evidence type="ECO:0000259" key="12">
    <source>
        <dbReference type="Pfam" id="PF23559"/>
    </source>
</evidence>
<evidence type="ECO:0000256" key="3">
    <source>
        <dbReference type="ARBA" id="ARBA00008894"/>
    </source>
</evidence>
<dbReference type="FunFam" id="1.10.10.10:FF:000322">
    <property type="entry name" value="Probable disease resistance protein At1g63360"/>
    <property type="match status" value="1"/>
</dbReference>
<dbReference type="GO" id="GO:0005737">
    <property type="term" value="C:cytoplasm"/>
    <property type="evidence" value="ECO:0007669"/>
    <property type="project" value="UniProtKB-SubCell"/>
</dbReference>
<dbReference type="InterPro" id="IPR027417">
    <property type="entry name" value="P-loop_NTPase"/>
</dbReference>
<keyword evidence="15" id="KW-1185">Reference proteome</keyword>
<protein>
    <submittedName>
        <fullName evidence="14">Uncharacterized protein</fullName>
    </submittedName>
</protein>
<dbReference type="EMBL" id="KI630402">
    <property type="protein sequence ID" value="EYU40384.1"/>
    <property type="molecule type" value="Genomic_DNA"/>
</dbReference>
<dbReference type="Gene3D" id="3.40.50.300">
    <property type="entry name" value="P-loop containing nucleotide triphosphate hydrolases"/>
    <property type="match status" value="1"/>
</dbReference>
<dbReference type="SUPFAM" id="SSF52540">
    <property type="entry name" value="P-loop containing nucleoside triphosphate hydrolases"/>
    <property type="match status" value="1"/>
</dbReference>
<dbReference type="GO" id="GO:0043531">
    <property type="term" value="F:ADP binding"/>
    <property type="evidence" value="ECO:0007669"/>
    <property type="project" value="InterPro"/>
</dbReference>
<dbReference type="SUPFAM" id="SSF52058">
    <property type="entry name" value="L domain-like"/>
    <property type="match status" value="1"/>
</dbReference>
<dbReference type="Pfam" id="PF00931">
    <property type="entry name" value="NB-ARC"/>
    <property type="match status" value="1"/>
</dbReference>
<evidence type="ECO:0000256" key="8">
    <source>
        <dbReference type="ARBA" id="ARBA00022741"/>
    </source>
</evidence>
<dbReference type="GO" id="GO:0005524">
    <property type="term" value="F:ATP binding"/>
    <property type="evidence" value="ECO:0007669"/>
    <property type="project" value="UniProtKB-KW"/>
</dbReference>
<evidence type="ECO:0000256" key="5">
    <source>
        <dbReference type="ARBA" id="ARBA00022614"/>
    </source>
</evidence>
<name>A0A022RK71_ERYGU</name>
<dbReference type="InterPro" id="IPR044974">
    <property type="entry name" value="Disease_R_plants"/>
</dbReference>
<dbReference type="Pfam" id="PF23598">
    <property type="entry name" value="LRR_14"/>
    <property type="match status" value="1"/>
</dbReference>
<dbReference type="Pfam" id="PF23559">
    <property type="entry name" value="WHD_DRP"/>
    <property type="match status" value="1"/>
</dbReference>
<keyword evidence="9" id="KW-0611">Plant defense</keyword>
<sequence length="834" mass="95151">MAAAYAALLSLSQILNQILHPPPAQKTIIVVGAQIESLLEKVRFITDFLENYSGNEIEDLETQIAYAAYEAEDAIESNVIDQMIARSTRIKRKKGTFLFQSVRTLLEKFDSIENELVKIKYTKSSEDHLQHKFSAAEATVSFAPSSSSSKLLPSGKSTMVGFDEQVNEVMCMLCRDQSNRLIVPIVGMGGIGKTTLATNVYNHPFIVERFHVRAWVKISQEYTTKEILLDIWRQVSNSVRFDKESSDGNIGELLFKELFGRKYLILMDDMWDIEAWDEVKSCLPDNDNGSRILVTTRLSNLAEDFGSSSPHTMQFLDEEQSWDLFRNKVFPKEVCPVELEKIGKYIAARCRGLPLALVVIGRLLAKSIMTREHWEYVAERVTSAVNYEDNEYFMKILSLSYTHLPICLKSCFLYLAVFPEDFEIKVSMLIRLWLKSLEEVAEEYLEDLVDRNLVLVRKRGLSGKVKACGIHDLLRDLCTREAHKDKFLYVPKLDDPNCSPYIQSERRLSILSGPWKHKVFETSKSAFSRSAAFIRSFLVYSVSNSTSDIACRLKLVRVLRMVDRNAEAETSPLFNLRYVDCNMSSKLLSSFIFQLWNLQTLVVDINISLPAEIWQMPQLRHIKMREISLCDPPDSQNTLVLENLQTLSTVQDFKCNQQVITRIPNLKKLGVHYRTDEIGPFCWTNLAGLRKLESLVLEFSAGISDNIAFPDSLKKLALSECKVPWEDMSIVGSLPNLEVLKLKSGAAKGEKWNPIEGQFGRLKFLLIDQCELEIWEADNTHFPCLEHLVLGDVSLKEIPIDFAEILNLRVIVLPRVKSSLWTSAEEISEERMNL</sequence>
<dbReference type="InterPro" id="IPR002182">
    <property type="entry name" value="NB-ARC"/>
</dbReference>
<keyword evidence="4" id="KW-0963">Cytoplasm</keyword>
<dbReference type="Gene3D" id="1.10.8.430">
    <property type="entry name" value="Helical domain of apoptotic protease-activating factors"/>
    <property type="match status" value="1"/>
</dbReference>
<feature type="domain" description="NB-ARC" evidence="11">
    <location>
        <begin position="163"/>
        <end position="334"/>
    </location>
</feature>
<keyword evidence="10" id="KW-0067">ATP-binding</keyword>
<dbReference type="PRINTS" id="PR00364">
    <property type="entry name" value="DISEASERSIST"/>
</dbReference>
<gene>
    <name evidence="14" type="ORF">MIMGU_mgv1a020875mg</name>
</gene>
<dbReference type="InterPro" id="IPR036388">
    <property type="entry name" value="WH-like_DNA-bd_sf"/>
</dbReference>
<comment type="subcellular location">
    <subcellularLocation>
        <location evidence="2">Cytoplasm</location>
    </subcellularLocation>
</comment>
<keyword evidence="5" id="KW-0433">Leucine-rich repeat</keyword>
<dbReference type="PANTHER" id="PTHR23155:SF1152">
    <property type="entry name" value="AAA+ ATPASE DOMAIN-CONTAINING PROTEIN"/>
    <property type="match status" value="1"/>
</dbReference>
<evidence type="ECO:0000256" key="4">
    <source>
        <dbReference type="ARBA" id="ARBA00022490"/>
    </source>
</evidence>
<keyword evidence="6" id="KW-0381">Hypersensitive response</keyword>
<dbReference type="Gene3D" id="3.80.10.10">
    <property type="entry name" value="Ribonuclease Inhibitor"/>
    <property type="match status" value="1"/>
</dbReference>
<dbReference type="InterPro" id="IPR058922">
    <property type="entry name" value="WHD_DRP"/>
</dbReference>
<evidence type="ECO:0000256" key="1">
    <source>
        <dbReference type="ARBA" id="ARBA00002074"/>
    </source>
</evidence>
<evidence type="ECO:0000313" key="14">
    <source>
        <dbReference type="EMBL" id="EYU40384.1"/>
    </source>
</evidence>
<dbReference type="GO" id="GO:0009626">
    <property type="term" value="P:plant-type hypersensitive response"/>
    <property type="evidence" value="ECO:0007669"/>
    <property type="project" value="UniProtKB-KW"/>
</dbReference>
<dbReference type="Gene3D" id="1.20.5.4130">
    <property type="match status" value="1"/>
</dbReference>
<keyword evidence="7" id="KW-0677">Repeat</keyword>
<dbReference type="GO" id="GO:0051607">
    <property type="term" value="P:defense response to virus"/>
    <property type="evidence" value="ECO:0007669"/>
    <property type="project" value="UniProtKB-ARBA"/>
</dbReference>
<evidence type="ECO:0000256" key="9">
    <source>
        <dbReference type="ARBA" id="ARBA00022821"/>
    </source>
</evidence>
<evidence type="ECO:0000313" key="15">
    <source>
        <dbReference type="Proteomes" id="UP000030748"/>
    </source>
</evidence>
<dbReference type="Gene3D" id="1.10.10.10">
    <property type="entry name" value="Winged helix-like DNA-binding domain superfamily/Winged helix DNA-binding domain"/>
    <property type="match status" value="1"/>
</dbReference>
<comment type="function">
    <text evidence="1">Confers resistance to late blight (Phytophthora infestans) races carrying the avirulence gene Avr1. Resistance proteins guard the plant against pathogens that contain an appropriate avirulence protein via an indirect interaction with this avirulence protein. That triggers a defense system including the hypersensitive response, which restricts the pathogen growth.</text>
</comment>
<dbReference type="PANTHER" id="PTHR23155">
    <property type="entry name" value="DISEASE RESISTANCE PROTEIN RP"/>
    <property type="match status" value="1"/>
</dbReference>
<comment type="similarity">
    <text evidence="3">Belongs to the disease resistance NB-LRR family.</text>
</comment>
<evidence type="ECO:0000256" key="2">
    <source>
        <dbReference type="ARBA" id="ARBA00004496"/>
    </source>
</evidence>
<dbReference type="InterPro" id="IPR032675">
    <property type="entry name" value="LRR_dom_sf"/>
</dbReference>
<dbReference type="InterPro" id="IPR042197">
    <property type="entry name" value="Apaf_helical"/>
</dbReference>
<evidence type="ECO:0000256" key="7">
    <source>
        <dbReference type="ARBA" id="ARBA00022737"/>
    </source>
</evidence>
<dbReference type="FunFam" id="3.40.50.300:FF:001091">
    <property type="entry name" value="Probable disease resistance protein At1g61300"/>
    <property type="match status" value="1"/>
</dbReference>
<dbReference type="Proteomes" id="UP000030748">
    <property type="component" value="Unassembled WGS sequence"/>
</dbReference>
<dbReference type="AlphaFoldDB" id="A0A022RK71"/>
<feature type="domain" description="Disease resistance R13L4/SHOC-2-like LRR" evidence="13">
    <location>
        <begin position="534"/>
        <end position="795"/>
    </location>
</feature>
<evidence type="ECO:0000256" key="10">
    <source>
        <dbReference type="ARBA" id="ARBA00022840"/>
    </source>
</evidence>
<keyword evidence="8" id="KW-0547">Nucleotide-binding</keyword>
<proteinExistence type="inferred from homology"/>
<evidence type="ECO:0000259" key="13">
    <source>
        <dbReference type="Pfam" id="PF23598"/>
    </source>
</evidence>
<feature type="domain" description="Disease resistance protein winged helix" evidence="12">
    <location>
        <begin position="417"/>
        <end position="478"/>
    </location>
</feature>
<evidence type="ECO:0000256" key="6">
    <source>
        <dbReference type="ARBA" id="ARBA00022667"/>
    </source>
</evidence>
<dbReference type="InterPro" id="IPR055414">
    <property type="entry name" value="LRR_R13L4/SHOC2-like"/>
</dbReference>
<organism evidence="14 15">
    <name type="scientific">Erythranthe guttata</name>
    <name type="common">Yellow monkey flower</name>
    <name type="synonym">Mimulus guttatus</name>
    <dbReference type="NCBI Taxonomy" id="4155"/>
    <lineage>
        <taxon>Eukaryota</taxon>
        <taxon>Viridiplantae</taxon>
        <taxon>Streptophyta</taxon>
        <taxon>Embryophyta</taxon>
        <taxon>Tracheophyta</taxon>
        <taxon>Spermatophyta</taxon>
        <taxon>Magnoliopsida</taxon>
        <taxon>eudicotyledons</taxon>
        <taxon>Gunneridae</taxon>
        <taxon>Pentapetalae</taxon>
        <taxon>asterids</taxon>
        <taxon>lamiids</taxon>
        <taxon>Lamiales</taxon>
        <taxon>Phrymaceae</taxon>
        <taxon>Erythranthe</taxon>
    </lineage>
</organism>